<keyword evidence="6 9" id="KW-0371">Homeobox</keyword>
<dbReference type="GeneID" id="109517922"/>
<dbReference type="Pfam" id="PF00046">
    <property type="entry name" value="Homeodomain"/>
    <property type="match status" value="1"/>
</dbReference>
<dbReference type="RefSeq" id="XP_019728984.1">
    <property type="nucleotide sequence ID" value="XM_019873425.1"/>
</dbReference>
<feature type="domain" description="Homeobox" evidence="12">
    <location>
        <begin position="135"/>
        <end position="195"/>
    </location>
</feature>
<feature type="region of interest" description="Disordered" evidence="11">
    <location>
        <begin position="192"/>
        <end position="245"/>
    </location>
</feature>
<proteinExistence type="inferred from homology"/>
<dbReference type="SUPFAM" id="SSF46689">
    <property type="entry name" value="Homeodomain-like"/>
    <property type="match status" value="1"/>
</dbReference>
<comment type="similarity">
    <text evidence="2">Belongs to the Antp homeobox family.</text>
</comment>
<dbReference type="SMART" id="SM00389">
    <property type="entry name" value="HOX"/>
    <property type="match status" value="1"/>
</dbReference>
<evidence type="ECO:0000256" key="5">
    <source>
        <dbReference type="ARBA" id="ARBA00023125"/>
    </source>
</evidence>
<evidence type="ECO:0000256" key="2">
    <source>
        <dbReference type="ARBA" id="ARBA00009107"/>
    </source>
</evidence>
<evidence type="ECO:0000313" key="13">
    <source>
        <dbReference type="Ensembl" id="ENSHCOP00000017146.1"/>
    </source>
</evidence>
<feature type="DNA-binding region" description="Homeobox" evidence="9">
    <location>
        <begin position="137"/>
        <end position="196"/>
    </location>
</feature>
<dbReference type="GO" id="GO:1990837">
    <property type="term" value="F:sequence-specific double-stranded DNA binding"/>
    <property type="evidence" value="ECO:0007669"/>
    <property type="project" value="TreeGrafter"/>
</dbReference>
<dbReference type="AlphaFoldDB" id="A0A3Q2YGK9"/>
<evidence type="ECO:0000256" key="7">
    <source>
        <dbReference type="ARBA" id="ARBA00023163"/>
    </source>
</evidence>
<reference evidence="13" key="2">
    <citation type="submission" date="2025-09" db="UniProtKB">
        <authorList>
            <consortium name="Ensembl"/>
        </authorList>
    </citation>
    <scope>IDENTIFICATION</scope>
</reference>
<comment type="subcellular location">
    <subcellularLocation>
        <location evidence="1 9 10">Nucleus</location>
    </subcellularLocation>
</comment>
<dbReference type="GO" id="GO:0005634">
    <property type="term" value="C:nucleus"/>
    <property type="evidence" value="ECO:0007669"/>
    <property type="project" value="UniProtKB-SubCell"/>
</dbReference>
<evidence type="ECO:0000256" key="1">
    <source>
        <dbReference type="ARBA" id="ARBA00004123"/>
    </source>
</evidence>
<keyword evidence="3" id="KW-0217">Developmental protein</keyword>
<evidence type="ECO:0000256" key="10">
    <source>
        <dbReference type="RuleBase" id="RU000682"/>
    </source>
</evidence>
<evidence type="ECO:0000256" key="9">
    <source>
        <dbReference type="PROSITE-ProRule" id="PRU00108"/>
    </source>
</evidence>
<dbReference type="InterPro" id="IPR017970">
    <property type="entry name" value="Homeobox_CS"/>
</dbReference>
<protein>
    <submittedName>
        <fullName evidence="13">GS homeobox 1</fullName>
    </submittedName>
</protein>
<dbReference type="Ensembl" id="ENSHCOT00000025429.1">
    <property type="protein sequence ID" value="ENSHCOP00000017146.1"/>
    <property type="gene ID" value="ENSHCOG00000021013.1"/>
</dbReference>
<dbReference type="PROSITE" id="PS50071">
    <property type="entry name" value="HOMEOBOX_2"/>
    <property type="match status" value="1"/>
</dbReference>
<organism evidence="13 14">
    <name type="scientific">Hippocampus comes</name>
    <name type="common">Tiger tail seahorse</name>
    <dbReference type="NCBI Taxonomy" id="109280"/>
    <lineage>
        <taxon>Eukaryota</taxon>
        <taxon>Metazoa</taxon>
        <taxon>Chordata</taxon>
        <taxon>Craniata</taxon>
        <taxon>Vertebrata</taxon>
        <taxon>Euteleostomi</taxon>
        <taxon>Actinopterygii</taxon>
        <taxon>Neopterygii</taxon>
        <taxon>Teleostei</taxon>
        <taxon>Neoteleostei</taxon>
        <taxon>Acanthomorphata</taxon>
        <taxon>Syngnathiaria</taxon>
        <taxon>Syngnathiformes</taxon>
        <taxon>Syngnathoidei</taxon>
        <taxon>Syngnathidae</taxon>
        <taxon>Hippocampus</taxon>
    </lineage>
</organism>
<evidence type="ECO:0000256" key="8">
    <source>
        <dbReference type="ARBA" id="ARBA00023242"/>
    </source>
</evidence>
<dbReference type="KEGG" id="hcq:109517922"/>
<sequence>MPRSFLVDSLILREANDKGSENSPPLFPYAVHSPGHPAHGLPGSCHSRKAGLLCFCPLCMAASQLHPSPPALPLLKASFPAFGSQYCHTALSRQHGSSNSINLAHGAAMYQAAYAVPDPRQYHCISIENGNGKLQSSKRMRTAFTSTQLLELEREFTSNMYLSRLRRIEIATYLNLSEKQVKIWFQNRRVKHKKEGKSGSGGPRTATNGCKCSSAARCSEEEEDDMPVSPSSFSEKDDVDLSVSP</sequence>
<dbReference type="GO" id="GO:0000981">
    <property type="term" value="F:DNA-binding transcription factor activity, RNA polymerase II-specific"/>
    <property type="evidence" value="ECO:0007669"/>
    <property type="project" value="InterPro"/>
</dbReference>
<keyword evidence="14" id="KW-1185">Reference proteome</keyword>
<dbReference type="CDD" id="cd00086">
    <property type="entry name" value="homeodomain"/>
    <property type="match status" value="1"/>
</dbReference>
<dbReference type="Gene3D" id="1.10.10.60">
    <property type="entry name" value="Homeodomain-like"/>
    <property type="match status" value="1"/>
</dbReference>
<name>A0A3Q2YGK9_HIPCM</name>
<evidence type="ECO:0000313" key="14">
    <source>
        <dbReference type="Proteomes" id="UP000264820"/>
    </source>
</evidence>
<dbReference type="InterPro" id="IPR020479">
    <property type="entry name" value="HD_metazoa"/>
</dbReference>
<keyword evidence="7" id="KW-0804">Transcription</keyword>
<evidence type="ECO:0000256" key="3">
    <source>
        <dbReference type="ARBA" id="ARBA00022473"/>
    </source>
</evidence>
<dbReference type="PANTHER" id="PTHR47421">
    <property type="entry name" value="GS HOMEOBOX 2"/>
    <property type="match status" value="1"/>
</dbReference>
<dbReference type="STRING" id="109280.ENSHCOP00000017146"/>
<evidence type="ECO:0000256" key="11">
    <source>
        <dbReference type="SAM" id="MobiDB-lite"/>
    </source>
</evidence>
<dbReference type="Proteomes" id="UP000264820">
    <property type="component" value="Unplaced"/>
</dbReference>
<keyword evidence="5 9" id="KW-0238">DNA-binding</keyword>
<dbReference type="PANTHER" id="PTHR47421:SF2">
    <property type="entry name" value="GS HOMEOBOX 1"/>
    <property type="match status" value="1"/>
</dbReference>
<keyword evidence="8 9" id="KW-0539">Nucleus</keyword>
<dbReference type="InterPro" id="IPR001356">
    <property type="entry name" value="HD"/>
</dbReference>
<evidence type="ECO:0000256" key="4">
    <source>
        <dbReference type="ARBA" id="ARBA00023015"/>
    </source>
</evidence>
<evidence type="ECO:0000259" key="12">
    <source>
        <dbReference type="PROSITE" id="PS50071"/>
    </source>
</evidence>
<accession>A0A3Q2YGK9</accession>
<dbReference type="PRINTS" id="PR00024">
    <property type="entry name" value="HOMEOBOX"/>
</dbReference>
<dbReference type="GeneTree" id="ENSGT00940000154361"/>
<evidence type="ECO:0000256" key="6">
    <source>
        <dbReference type="ARBA" id="ARBA00023155"/>
    </source>
</evidence>
<dbReference type="InterPro" id="IPR009057">
    <property type="entry name" value="Homeodomain-like_sf"/>
</dbReference>
<dbReference type="CTD" id="219409"/>
<dbReference type="OrthoDB" id="6159439at2759"/>
<dbReference type="PROSITE" id="PS00027">
    <property type="entry name" value="HOMEOBOX_1"/>
    <property type="match status" value="1"/>
</dbReference>
<dbReference type="OMA" id="FGSQYCP"/>
<dbReference type="FunFam" id="1.10.10.60:FF:000147">
    <property type="entry name" value="GS homeobox 2"/>
    <property type="match status" value="1"/>
</dbReference>
<reference evidence="13" key="1">
    <citation type="submission" date="2025-08" db="UniProtKB">
        <authorList>
            <consortium name="Ensembl"/>
        </authorList>
    </citation>
    <scope>IDENTIFICATION</scope>
</reference>
<keyword evidence="4" id="KW-0805">Transcription regulation</keyword>
<dbReference type="InterPro" id="IPR042191">
    <property type="entry name" value="GSH1/2"/>
</dbReference>